<dbReference type="InterPro" id="IPR009050">
    <property type="entry name" value="Globin-like_sf"/>
</dbReference>
<dbReference type="Gene3D" id="1.10.490.10">
    <property type="entry name" value="Globins"/>
    <property type="match status" value="1"/>
</dbReference>
<feature type="region of interest" description="Disordered" evidence="6">
    <location>
        <begin position="375"/>
        <end position="417"/>
    </location>
</feature>
<dbReference type="Gene3D" id="3.30.70.270">
    <property type="match status" value="1"/>
</dbReference>
<reference evidence="8 9" key="1">
    <citation type="journal article" date="2013" name="PLoS ONE">
        <title>The first genomic and proteomic characterization of a deep-sea sulfate reducer: insights into the piezophilic lifestyle of Desulfovibrio piezophilus.</title>
        <authorList>
            <person name="Pradel N."/>
            <person name="Ji B."/>
            <person name="Gimenez G."/>
            <person name="Talla E."/>
            <person name="Lenoble P."/>
            <person name="Garel M."/>
            <person name="Tamburini C."/>
            <person name="Fourquet P."/>
            <person name="Lebrun R."/>
            <person name="Bertin P."/>
            <person name="Denis Y."/>
            <person name="Pophillat M."/>
            <person name="Barbe V."/>
            <person name="Ollivier B."/>
            <person name="Dolla A."/>
        </authorList>
    </citation>
    <scope>NUCLEOTIDE SEQUENCE [LARGE SCALE GENOMIC DNA]</scope>
    <source>
        <strain evidence="9">DSM 10523 / SB164P1</strain>
    </source>
</reference>
<evidence type="ECO:0000259" key="7">
    <source>
        <dbReference type="PROSITE" id="PS50887"/>
    </source>
</evidence>
<dbReference type="InterPro" id="IPR043128">
    <property type="entry name" value="Rev_trsase/Diguanyl_cyclase"/>
</dbReference>
<dbReference type="KEGG" id="dpi:BN4_11804"/>
<dbReference type="SMART" id="SM00267">
    <property type="entry name" value="GGDEF"/>
    <property type="match status" value="1"/>
</dbReference>
<dbReference type="GO" id="GO:0052621">
    <property type="term" value="F:diguanylate cyclase activity"/>
    <property type="evidence" value="ECO:0007669"/>
    <property type="project" value="UniProtKB-EC"/>
</dbReference>
<dbReference type="Proteomes" id="UP000011724">
    <property type="component" value="Chromosome"/>
</dbReference>
<dbReference type="InterPro" id="IPR012292">
    <property type="entry name" value="Globin/Proto"/>
</dbReference>
<dbReference type="FunFam" id="3.30.70.270:FF:000001">
    <property type="entry name" value="Diguanylate cyclase domain protein"/>
    <property type="match status" value="1"/>
</dbReference>
<evidence type="ECO:0000256" key="6">
    <source>
        <dbReference type="SAM" id="MobiDB-lite"/>
    </source>
</evidence>
<dbReference type="PANTHER" id="PTHR45138:SF9">
    <property type="entry name" value="DIGUANYLATE CYCLASE DGCM-RELATED"/>
    <property type="match status" value="1"/>
</dbReference>
<dbReference type="PATRIC" id="fig|879567.3.peg.1900"/>
<dbReference type="NCBIfam" id="TIGR00254">
    <property type="entry name" value="GGDEF"/>
    <property type="match status" value="1"/>
</dbReference>
<dbReference type="PROSITE" id="PS50887">
    <property type="entry name" value="GGDEF"/>
    <property type="match status" value="1"/>
</dbReference>
<gene>
    <name evidence="8" type="ordered locus">BN4_11804</name>
</gene>
<protein>
    <recommendedName>
        <fullName evidence="2">Diguanylate cyclase DosC</fullName>
        <ecNumber evidence="1">2.7.7.65</ecNumber>
    </recommendedName>
    <alternativeName>
        <fullName evidence="3">Direct oxygen-sensing cyclase</fullName>
    </alternativeName>
</protein>
<evidence type="ECO:0000313" key="8">
    <source>
        <dbReference type="EMBL" id="CCH49039.1"/>
    </source>
</evidence>
<keyword evidence="9" id="KW-1185">Reference proteome</keyword>
<dbReference type="GO" id="GO:0020037">
    <property type="term" value="F:heme binding"/>
    <property type="evidence" value="ECO:0007669"/>
    <property type="project" value="InterPro"/>
</dbReference>
<keyword evidence="5" id="KW-0175">Coiled coil</keyword>
<dbReference type="InterPro" id="IPR050469">
    <property type="entry name" value="Diguanylate_Cyclase"/>
</dbReference>
<dbReference type="BioCyc" id="DPIE1322246:BN4_RS09050-MONOMER"/>
<organism evidence="8 9">
    <name type="scientific">Pseudodesulfovibrio piezophilus (strain DSM 21447 / JCM 15486 / C1TLV30)</name>
    <name type="common">Desulfovibrio piezophilus</name>
    <dbReference type="NCBI Taxonomy" id="1322246"/>
    <lineage>
        <taxon>Bacteria</taxon>
        <taxon>Pseudomonadati</taxon>
        <taxon>Thermodesulfobacteriota</taxon>
        <taxon>Desulfovibrionia</taxon>
        <taxon>Desulfovibrionales</taxon>
        <taxon>Desulfovibrionaceae</taxon>
    </lineage>
</organism>
<dbReference type="CDD" id="cd01949">
    <property type="entry name" value="GGDEF"/>
    <property type="match status" value="1"/>
</dbReference>
<accession>M1WQL7</accession>
<dbReference type="eggNOG" id="COG2199">
    <property type="taxonomic scope" value="Bacteria"/>
</dbReference>
<evidence type="ECO:0000256" key="2">
    <source>
        <dbReference type="ARBA" id="ARBA00015125"/>
    </source>
</evidence>
<dbReference type="RefSeq" id="WP_015415083.1">
    <property type="nucleotide sequence ID" value="NC_020409.1"/>
</dbReference>
<dbReference type="InterPro" id="IPR029787">
    <property type="entry name" value="Nucleotide_cyclase"/>
</dbReference>
<evidence type="ECO:0000256" key="3">
    <source>
        <dbReference type="ARBA" id="ARBA00029839"/>
    </source>
</evidence>
<dbReference type="SUPFAM" id="SSF46458">
    <property type="entry name" value="Globin-like"/>
    <property type="match status" value="1"/>
</dbReference>
<name>M1WQL7_PSEP2</name>
<dbReference type="InterPro" id="IPR000160">
    <property type="entry name" value="GGDEF_dom"/>
</dbReference>
<evidence type="ECO:0000256" key="5">
    <source>
        <dbReference type="SAM" id="Coils"/>
    </source>
</evidence>
<dbReference type="InterPro" id="IPR044398">
    <property type="entry name" value="Globin-sensor_dom"/>
</dbReference>
<dbReference type="STRING" id="1322246.BN4_11804"/>
<evidence type="ECO:0000313" key="9">
    <source>
        <dbReference type="Proteomes" id="UP000011724"/>
    </source>
</evidence>
<dbReference type="HOGENOM" id="CLU_778161_0_0_7"/>
<sequence>MKPTDLTLNEQLRITDHEIIKRKGLLFITEEDAKILLAIKPLVANNLVDIVEKFYDKLVGLEGVSQVIGDAESLYRLKNHLRGYLRSLFDGQYDMEYVQSRLRIGLVHKRIGVPPKLYIAAFKTLSMILRDYLRDDTKDDSKDDLVCKTCRVQQESLEKLMLFDLILVFDTYIQGLMNEVRRGQEELEEYTRELEEQVAVRTQQLADQARRDGMTGLFNQRSFYEYLRMEISRGQRRAERFALCYIDLDKFKQANDIHGHRYGDTVLLNVAKSLESITRQEDVAARYGGDEFCLLLPQTNAEMARLVCKRLTENFTLMDENCTVTMSIGIAEFDPNGGMDVELLVRMADQAMYVSKEKAGHYITVFSEKVAKQMASKTSKKGIVRPDEKKTVKKSNASLEQASPQEKERKKSRKPEK</sequence>
<dbReference type="Pfam" id="PF00990">
    <property type="entry name" value="GGDEF"/>
    <property type="match status" value="1"/>
</dbReference>
<dbReference type="GO" id="GO:0019825">
    <property type="term" value="F:oxygen binding"/>
    <property type="evidence" value="ECO:0007669"/>
    <property type="project" value="InterPro"/>
</dbReference>
<dbReference type="EMBL" id="FO203427">
    <property type="protein sequence ID" value="CCH49039.1"/>
    <property type="molecule type" value="Genomic_DNA"/>
</dbReference>
<feature type="domain" description="GGDEF" evidence="7">
    <location>
        <begin position="239"/>
        <end position="368"/>
    </location>
</feature>
<dbReference type="PANTHER" id="PTHR45138">
    <property type="entry name" value="REGULATORY COMPONENTS OF SENSORY TRANSDUCTION SYSTEM"/>
    <property type="match status" value="1"/>
</dbReference>
<feature type="compositionally biased region" description="Basic and acidic residues" evidence="6">
    <location>
        <begin position="405"/>
        <end position="417"/>
    </location>
</feature>
<dbReference type="Pfam" id="PF11563">
    <property type="entry name" value="Protoglobin"/>
    <property type="match status" value="1"/>
</dbReference>
<dbReference type="AlphaFoldDB" id="M1WQL7"/>
<dbReference type="SUPFAM" id="SSF55073">
    <property type="entry name" value="Nucleotide cyclase"/>
    <property type="match status" value="1"/>
</dbReference>
<comment type="catalytic activity">
    <reaction evidence="4">
        <text>2 GTP = 3',3'-c-di-GMP + 2 diphosphate</text>
        <dbReference type="Rhea" id="RHEA:24898"/>
        <dbReference type="ChEBI" id="CHEBI:33019"/>
        <dbReference type="ChEBI" id="CHEBI:37565"/>
        <dbReference type="ChEBI" id="CHEBI:58805"/>
        <dbReference type="EC" id="2.7.7.65"/>
    </reaction>
</comment>
<dbReference type="CDD" id="cd14758">
    <property type="entry name" value="GS_GGDEF_1"/>
    <property type="match status" value="1"/>
</dbReference>
<evidence type="ECO:0000256" key="4">
    <source>
        <dbReference type="ARBA" id="ARBA00034247"/>
    </source>
</evidence>
<dbReference type="EC" id="2.7.7.65" evidence="1"/>
<dbReference type="OrthoDB" id="9812260at2"/>
<proteinExistence type="predicted"/>
<reference evidence="9" key="2">
    <citation type="journal article" date="2013" name="Stand. Genomic Sci.">
        <title>Complete genome sequence of Desulfocapsa sulfexigens, a marine deltaproteobacterium specialized in disproportionating inorganic sulfur compounds.</title>
        <authorList>
            <person name="Finster K.W."/>
            <person name="Kjeldsen K.U."/>
            <person name="Kube M."/>
            <person name="Reinhardt R."/>
            <person name="Mussmann M."/>
            <person name="Amann R."/>
            <person name="Schreiber L."/>
        </authorList>
    </citation>
    <scope>NUCLEOTIDE SEQUENCE [LARGE SCALE GENOMIC DNA]</scope>
    <source>
        <strain evidence="9">DSM 10523 / SB164P1</strain>
    </source>
</reference>
<evidence type="ECO:0000256" key="1">
    <source>
        <dbReference type="ARBA" id="ARBA00012528"/>
    </source>
</evidence>
<feature type="coiled-coil region" evidence="5">
    <location>
        <begin position="173"/>
        <end position="200"/>
    </location>
</feature>